<accession>A0A0U5JAH4</accession>
<dbReference type="InterPro" id="IPR035163">
    <property type="entry name" value="Pom"/>
</dbReference>
<name>A0A0U5JAH4_9BACT</name>
<dbReference type="AlphaFoldDB" id="A0A0U5JAH4"/>
<dbReference type="RefSeq" id="WP_059060438.1">
    <property type="nucleotide sequence ID" value="NZ_LN879502.1"/>
</dbReference>
<evidence type="ECO:0000259" key="2">
    <source>
        <dbReference type="Pfam" id="PF17251"/>
    </source>
</evidence>
<feature type="domain" description="Protochlamydia outer membrane protein" evidence="2">
    <location>
        <begin position="31"/>
        <end position="351"/>
    </location>
</feature>
<keyword evidence="1" id="KW-0732">Signal</keyword>
<dbReference type="Gene3D" id="2.40.128.90">
    <property type="entry name" value="OMPT-like"/>
    <property type="match status" value="1"/>
</dbReference>
<dbReference type="InterPro" id="IPR053724">
    <property type="entry name" value="OMP_A26_sf"/>
</dbReference>
<evidence type="ECO:0000256" key="1">
    <source>
        <dbReference type="SAM" id="SignalP"/>
    </source>
</evidence>
<feature type="chain" id="PRO_5006860354" description="Protochlamydia outer membrane protein domain-containing protein" evidence="1">
    <location>
        <begin position="21"/>
        <end position="351"/>
    </location>
</feature>
<sequence>MRKILLTLMASLLSCSAAQAFWPEATDSSIEVGVGYRRDELKWKTHADFFGSSDSSYSDSSSPFGVQSDLKWKNLKIWQIEARGEYVTCDNIYLRASGDYGWIVSGKNTDSDFFDFNEESQFEFSRTHAKTKGHVYDADVAVGYQFKLCDDSFSITPLVGYSWKGQHLKDRHLRFASGFPLVFDGSESTRQSYSDSYYSDYYSYSDSSYSSGGRLNSRYHTRWNGPFIGFDLNYRFWCDWSLFLDYEYHFATYHAKARWNLREDLPEGFHHRAKRAYGHVVDFGVRWDVCDCWTVALKGGFQYFKASHGHDRALIADVSEGDIDTRCYVTIPLRDVKWCSGSVSVDVGMAF</sequence>
<protein>
    <recommendedName>
        <fullName evidence="2">Protochlamydia outer membrane protein domain-containing protein</fullName>
    </recommendedName>
</protein>
<evidence type="ECO:0000313" key="3">
    <source>
        <dbReference type="EMBL" id="CUI16430.1"/>
    </source>
</evidence>
<dbReference type="EMBL" id="LN879502">
    <property type="protein sequence ID" value="CUI16430.1"/>
    <property type="molecule type" value="Genomic_DNA"/>
</dbReference>
<proteinExistence type="predicted"/>
<dbReference type="STRING" id="389348.PNK_0805"/>
<evidence type="ECO:0000313" key="4">
    <source>
        <dbReference type="Proteomes" id="UP000069902"/>
    </source>
</evidence>
<gene>
    <name evidence="3" type="ORF">PNK_0805</name>
</gene>
<dbReference type="Proteomes" id="UP000069902">
    <property type="component" value="Chromosome cPNK"/>
</dbReference>
<reference evidence="4" key="1">
    <citation type="submission" date="2015-09" db="EMBL/GenBank/DDBJ databases">
        <authorList>
            <person name="Bertelli C."/>
        </authorList>
    </citation>
    <scope>NUCLEOTIDE SEQUENCE [LARGE SCALE GENOMIC DNA]</scope>
    <source>
        <strain evidence="4">KNic</strain>
    </source>
</reference>
<dbReference type="InParanoid" id="A0A0U5JAH4"/>
<keyword evidence="4" id="KW-1185">Reference proteome</keyword>
<organism evidence="3 4">
    <name type="scientific">Candidatus Protochlamydia naegleriophila</name>
    <dbReference type="NCBI Taxonomy" id="389348"/>
    <lineage>
        <taxon>Bacteria</taxon>
        <taxon>Pseudomonadati</taxon>
        <taxon>Chlamydiota</taxon>
        <taxon>Chlamydiia</taxon>
        <taxon>Parachlamydiales</taxon>
        <taxon>Parachlamydiaceae</taxon>
        <taxon>Candidatus Protochlamydia</taxon>
    </lineage>
</organism>
<dbReference type="PROSITE" id="PS51257">
    <property type="entry name" value="PROKAR_LIPOPROTEIN"/>
    <property type="match status" value="1"/>
</dbReference>
<dbReference type="KEGG" id="pnl:PNK_0805"/>
<dbReference type="PATRIC" id="fig|389348.3.peg.884"/>
<feature type="signal peptide" evidence="1">
    <location>
        <begin position="1"/>
        <end position="20"/>
    </location>
</feature>
<dbReference type="Pfam" id="PF17251">
    <property type="entry name" value="Pom"/>
    <property type="match status" value="1"/>
</dbReference>
<dbReference type="SUPFAM" id="SSF103515">
    <property type="entry name" value="Autotransporter"/>
    <property type="match status" value="1"/>
</dbReference>
<dbReference type="InterPro" id="IPR036709">
    <property type="entry name" value="Autotransporte_beta_dom_sf"/>
</dbReference>